<proteinExistence type="predicted"/>
<evidence type="ECO:0000313" key="1">
    <source>
        <dbReference type="EMBL" id="KAJ2794370.1"/>
    </source>
</evidence>
<sequence length="583" mass="63723">MVRIQLASLDEFVSSLSRLDYDAAKVANGKFMDHLQMGVAMFSLQTTEEMYTSMDYLTPSNFRRGNDYLVDMYSPLLLHLDKLPGKLAAYYEGERQRLISLRMQPAPSGAAGHSIYGDAPHRPGLAINPQRKRPDRAERFPSAFSVHGRHPSGDDMAHPSPLLQANTDLAALFDPNQYLANMEEAEQMLEELETLKQFVAFIAKFVEVRQTMIVLYRFAAVTGPVLHSHRLTVMLRQCMAVLETIKSQPLYASLLDHVRQEVRLVSTLVDWNSHIAVYDFVQSATHMHRAKTLLKKWLGVVRQGGVQGAAAPRPSTGGSSIYESISDALSGRREADGAGSAGQSAGHGLLFTALAKSTRMVQNLLGRGSGSGPGSGAQDPGTSGARGIVVWLSAWVDHLTFKTTAYFQQTIVPQRLLHHGSIPAHAGQAVAMADIWSRPGLAKTNLSELITAFLSANDGLYVALLFESSARHPFSVDGFAVAGTRPHVSDYRVQACKVLSCYTNQKLLLSCGISVSESLVHDVHSTRRGPADRDATESQQPTDVEWFRQNCLPDILCALDGNRSVLDFELLGSNPLLNALGAD</sequence>
<name>A0ACC1KS23_9FUNG</name>
<reference evidence="1" key="1">
    <citation type="submission" date="2022-07" db="EMBL/GenBank/DDBJ databases">
        <title>Phylogenomic reconstructions and comparative analyses of Kickxellomycotina fungi.</title>
        <authorList>
            <person name="Reynolds N.K."/>
            <person name="Stajich J.E."/>
            <person name="Barry K."/>
            <person name="Grigoriev I.V."/>
            <person name="Crous P."/>
            <person name="Smith M.E."/>
        </authorList>
    </citation>
    <scope>NUCLEOTIDE SEQUENCE</scope>
    <source>
        <strain evidence="1">BCRC 34780</strain>
    </source>
</reference>
<dbReference type="EMBL" id="JANBUN010002535">
    <property type="protein sequence ID" value="KAJ2794370.1"/>
    <property type="molecule type" value="Genomic_DNA"/>
</dbReference>
<evidence type="ECO:0000313" key="2">
    <source>
        <dbReference type="Proteomes" id="UP001140087"/>
    </source>
</evidence>
<keyword evidence="2" id="KW-1185">Reference proteome</keyword>
<gene>
    <name evidence="1" type="ORF">H4R21_005524</name>
</gene>
<protein>
    <submittedName>
        <fullName evidence="1">Uncharacterized protein</fullName>
    </submittedName>
</protein>
<dbReference type="Proteomes" id="UP001140087">
    <property type="component" value="Unassembled WGS sequence"/>
</dbReference>
<feature type="non-terminal residue" evidence="1">
    <location>
        <position position="583"/>
    </location>
</feature>
<organism evidence="1 2">
    <name type="scientific">Coemansia helicoidea</name>
    <dbReference type="NCBI Taxonomy" id="1286919"/>
    <lineage>
        <taxon>Eukaryota</taxon>
        <taxon>Fungi</taxon>
        <taxon>Fungi incertae sedis</taxon>
        <taxon>Zoopagomycota</taxon>
        <taxon>Kickxellomycotina</taxon>
        <taxon>Kickxellomycetes</taxon>
        <taxon>Kickxellales</taxon>
        <taxon>Kickxellaceae</taxon>
        <taxon>Coemansia</taxon>
    </lineage>
</organism>
<comment type="caution">
    <text evidence="1">The sequence shown here is derived from an EMBL/GenBank/DDBJ whole genome shotgun (WGS) entry which is preliminary data.</text>
</comment>
<feature type="non-terminal residue" evidence="1">
    <location>
        <position position="1"/>
    </location>
</feature>
<accession>A0ACC1KS23</accession>